<evidence type="ECO:0000313" key="3">
    <source>
        <dbReference type="Proteomes" id="UP000481861"/>
    </source>
</evidence>
<evidence type="ECO:0000313" key="2">
    <source>
        <dbReference type="EMBL" id="KAF2876242.1"/>
    </source>
</evidence>
<accession>A0A7C8MLH2</accession>
<proteinExistence type="predicted"/>
<feature type="region of interest" description="Disordered" evidence="1">
    <location>
        <begin position="24"/>
        <end position="52"/>
    </location>
</feature>
<dbReference type="AlphaFoldDB" id="A0A7C8MLH2"/>
<organism evidence="2 3">
    <name type="scientific">Massariosphaeria phaeospora</name>
    <dbReference type="NCBI Taxonomy" id="100035"/>
    <lineage>
        <taxon>Eukaryota</taxon>
        <taxon>Fungi</taxon>
        <taxon>Dikarya</taxon>
        <taxon>Ascomycota</taxon>
        <taxon>Pezizomycotina</taxon>
        <taxon>Dothideomycetes</taxon>
        <taxon>Pleosporomycetidae</taxon>
        <taxon>Pleosporales</taxon>
        <taxon>Pleosporales incertae sedis</taxon>
        <taxon>Massariosphaeria</taxon>
    </lineage>
</organism>
<dbReference type="EMBL" id="JAADJZ010000003">
    <property type="protein sequence ID" value="KAF2876242.1"/>
    <property type="molecule type" value="Genomic_DNA"/>
</dbReference>
<name>A0A7C8MLH2_9PLEO</name>
<reference evidence="2 3" key="1">
    <citation type="submission" date="2020-01" db="EMBL/GenBank/DDBJ databases">
        <authorList>
            <consortium name="DOE Joint Genome Institute"/>
            <person name="Haridas S."/>
            <person name="Albert R."/>
            <person name="Binder M."/>
            <person name="Bloem J."/>
            <person name="Labutti K."/>
            <person name="Salamov A."/>
            <person name="Andreopoulos B."/>
            <person name="Baker S.E."/>
            <person name="Barry K."/>
            <person name="Bills G."/>
            <person name="Bluhm B.H."/>
            <person name="Cannon C."/>
            <person name="Castanera R."/>
            <person name="Culley D.E."/>
            <person name="Daum C."/>
            <person name="Ezra D."/>
            <person name="Gonzalez J.B."/>
            <person name="Henrissat B."/>
            <person name="Kuo A."/>
            <person name="Liang C."/>
            <person name="Lipzen A."/>
            <person name="Lutzoni F."/>
            <person name="Magnuson J."/>
            <person name="Mondo S."/>
            <person name="Nolan M."/>
            <person name="Ohm R."/>
            <person name="Pangilinan J."/>
            <person name="Park H.-J.H."/>
            <person name="Ramirez L."/>
            <person name="Alfaro M."/>
            <person name="Sun H."/>
            <person name="Tritt A."/>
            <person name="Yoshinaga Y."/>
            <person name="Zwiers L.-H.L."/>
            <person name="Turgeon B.G."/>
            <person name="Goodwin S.B."/>
            <person name="Spatafora J.W."/>
            <person name="Crous P.W."/>
            <person name="Grigoriev I.V."/>
        </authorList>
    </citation>
    <scope>NUCLEOTIDE SEQUENCE [LARGE SCALE GENOMIC DNA]</scope>
    <source>
        <strain evidence="2 3">CBS 611.86</strain>
    </source>
</reference>
<sequence length="191" mass="21158">MRRPQHKGEAIEFGVQRGRIHKLRSARARPLSEQVAQQSDTKHRRHSPRESETCPWLRAFVSKDVEGMPRGTFVTFSLQVAQGPFRASTPHYNAALPARYALALTDSPHSVAVASRNCGLPNAARMGASTLVNSALRANPWRERLERMSSLREKILPSLKPVNAAEPQHQASSTSLSAAMRRVICFAKDGI</sequence>
<gene>
    <name evidence="2" type="ORF">BDV95DRAFT_220046</name>
</gene>
<comment type="caution">
    <text evidence="2">The sequence shown here is derived from an EMBL/GenBank/DDBJ whole genome shotgun (WGS) entry which is preliminary data.</text>
</comment>
<evidence type="ECO:0000256" key="1">
    <source>
        <dbReference type="SAM" id="MobiDB-lite"/>
    </source>
</evidence>
<dbReference type="Proteomes" id="UP000481861">
    <property type="component" value="Unassembled WGS sequence"/>
</dbReference>
<keyword evidence="3" id="KW-1185">Reference proteome</keyword>
<protein>
    <submittedName>
        <fullName evidence="2">Uncharacterized protein</fullName>
    </submittedName>
</protein>